<evidence type="ECO:0000256" key="5">
    <source>
        <dbReference type="ARBA" id="ARBA00022837"/>
    </source>
</evidence>
<dbReference type="InterPro" id="IPR000209">
    <property type="entry name" value="Peptidase_S8/S53_dom"/>
</dbReference>
<feature type="active site" description="Charge relay system" evidence="7">
    <location>
        <position position="252"/>
    </location>
</feature>
<dbReference type="STRING" id="28094.SAMN06295900_10549"/>
<evidence type="ECO:0000256" key="7">
    <source>
        <dbReference type="PROSITE-ProRule" id="PRU01032"/>
    </source>
</evidence>
<evidence type="ECO:0000256" key="8">
    <source>
        <dbReference type="SAM" id="MobiDB-lite"/>
    </source>
</evidence>
<evidence type="ECO:0000259" key="9">
    <source>
        <dbReference type="PROSITE" id="PS51695"/>
    </source>
</evidence>
<comment type="cofactor">
    <cofactor evidence="7">
        <name>Ca(2+)</name>
        <dbReference type="ChEBI" id="CHEBI:29108"/>
    </cofactor>
    <text evidence="7">Binds 1 Ca(2+) ion per subunit.</text>
</comment>
<feature type="region of interest" description="Disordered" evidence="8">
    <location>
        <begin position="1"/>
        <end position="21"/>
    </location>
</feature>
<feature type="binding site" evidence="7">
    <location>
        <position position="490"/>
    </location>
    <ligand>
        <name>Ca(2+)</name>
        <dbReference type="ChEBI" id="CHEBI:29108"/>
    </ligand>
</feature>
<keyword evidence="3 7" id="KW-0378">Hydrolase</keyword>
<dbReference type="CDD" id="cd04056">
    <property type="entry name" value="Peptidases_S53"/>
    <property type="match status" value="1"/>
</dbReference>
<dbReference type="GO" id="GO:0008240">
    <property type="term" value="F:tripeptidyl-peptidase activity"/>
    <property type="evidence" value="ECO:0007669"/>
    <property type="project" value="TreeGrafter"/>
</dbReference>
<dbReference type="Gene3D" id="3.40.50.200">
    <property type="entry name" value="Peptidase S8/S53 domain"/>
    <property type="match status" value="1"/>
</dbReference>
<feature type="active site" description="Charge relay system" evidence="7">
    <location>
        <position position="453"/>
    </location>
</feature>
<feature type="binding site" evidence="7">
    <location>
        <position position="506"/>
    </location>
    <ligand>
        <name>Ca(2+)</name>
        <dbReference type="ChEBI" id="CHEBI:29108"/>
    </ligand>
</feature>
<dbReference type="InterPro" id="IPR050819">
    <property type="entry name" value="Tripeptidyl-peptidase_I"/>
</dbReference>
<feature type="compositionally biased region" description="Basic and acidic residues" evidence="8">
    <location>
        <begin position="1"/>
        <end position="16"/>
    </location>
</feature>
<dbReference type="SUPFAM" id="SSF52743">
    <property type="entry name" value="Subtilisin-like"/>
    <property type="match status" value="1"/>
</dbReference>
<gene>
    <name evidence="10" type="ORF">SAMN06295900_10549</name>
</gene>
<keyword evidence="5 7" id="KW-0106">Calcium</keyword>
<protein>
    <submittedName>
        <fullName evidence="10">Kumamolisin. Serine peptidase. MEROPS family S53</fullName>
    </submittedName>
</protein>
<evidence type="ECO:0000256" key="6">
    <source>
        <dbReference type="ARBA" id="ARBA00023145"/>
    </source>
</evidence>
<dbReference type="SUPFAM" id="SSF54897">
    <property type="entry name" value="Protease propeptides/inhibitors"/>
    <property type="match status" value="1"/>
</dbReference>
<keyword evidence="1 7" id="KW-0645">Protease</keyword>
<evidence type="ECO:0000313" key="10">
    <source>
        <dbReference type="EMBL" id="SMF29348.1"/>
    </source>
</evidence>
<keyword evidence="2 7" id="KW-0479">Metal-binding</keyword>
<feature type="active site" description="Charge relay system" evidence="7">
    <location>
        <position position="248"/>
    </location>
</feature>
<dbReference type="PROSITE" id="PS51695">
    <property type="entry name" value="SEDOLISIN"/>
    <property type="match status" value="1"/>
</dbReference>
<evidence type="ECO:0000256" key="2">
    <source>
        <dbReference type="ARBA" id="ARBA00022723"/>
    </source>
</evidence>
<proteinExistence type="predicted"/>
<evidence type="ECO:0000256" key="3">
    <source>
        <dbReference type="ARBA" id="ARBA00022801"/>
    </source>
</evidence>
<dbReference type="OrthoDB" id="9002785at2"/>
<keyword evidence="11" id="KW-1185">Reference proteome</keyword>
<dbReference type="SMART" id="SM00944">
    <property type="entry name" value="Pro-kuma_activ"/>
    <property type="match status" value="1"/>
</dbReference>
<sequence length="529" mass="54231">MTKARERIEGSDREQVKGSTCLGPCDPAQTIRVMLTLRRQSEDTLEQAVQKIARGEQEEPLARDAFAQQFGALPADIAKVEAFAAEYGLRVSSADTAASTVILEGTIERFQQAFGVQLLHYEHPKLGHFRGRTGHLTIPADLGGVVTAVLGLDDRPQARPHFRIQPTIEARRAAETFTPLQVAQLYDFPPGDGRGQCIGIIELGGGYDQDELKQYFTDLGVKVPEVVAVGVGGAANAPTGDPGGPDGEVMLDIEIAGAIAPEAKIAVYFAPNSDAGFIAALKQAVHDTANRPSVISISWGAPESSWTSQAIKAFDEALKDAAALGVTVCVASGDSGSSDDVAGGDAVDFPASSPYAVACGGTRLTAASSGGAGLAIASEVVWNDGRSGGATGGGISEHFPLPAWQKSLEVARTDGPASALTGRGVPDVAGDASPGTGYEVLVGGRRTSMGGTSAVAPLFAALLARINAAKGKPVGLVHPALYRNAAAFRDITQGNNGSFAAAPGWDACTGLGSPHGRNLAAALGASGAS</sequence>
<dbReference type="Pfam" id="PF09286">
    <property type="entry name" value="Pro-kuma_activ"/>
    <property type="match status" value="1"/>
</dbReference>
<dbReference type="GO" id="GO:0046872">
    <property type="term" value="F:metal ion binding"/>
    <property type="evidence" value="ECO:0007669"/>
    <property type="project" value="UniProtKB-UniRule"/>
</dbReference>
<dbReference type="Pfam" id="PF00082">
    <property type="entry name" value="Peptidase_S8"/>
    <property type="match status" value="1"/>
</dbReference>
<dbReference type="PANTHER" id="PTHR14218">
    <property type="entry name" value="PROTEASE S8 TRIPEPTIDYL PEPTIDASE I CLN2"/>
    <property type="match status" value="1"/>
</dbReference>
<dbReference type="AlphaFoldDB" id="A0A1X7E887"/>
<dbReference type="CDD" id="cd11377">
    <property type="entry name" value="Pro-peptidase_S53"/>
    <property type="match status" value="1"/>
</dbReference>
<dbReference type="GO" id="GO:0004252">
    <property type="term" value="F:serine-type endopeptidase activity"/>
    <property type="evidence" value="ECO:0007669"/>
    <property type="project" value="UniProtKB-UniRule"/>
</dbReference>
<reference evidence="11" key="1">
    <citation type="submission" date="2017-04" db="EMBL/GenBank/DDBJ databases">
        <authorList>
            <person name="Varghese N."/>
            <person name="Submissions S."/>
        </authorList>
    </citation>
    <scope>NUCLEOTIDE SEQUENCE [LARGE SCALE GENOMIC DNA]</scope>
    <source>
        <strain evidence="11">Ballard 720</strain>
    </source>
</reference>
<dbReference type="RefSeq" id="WP_085227320.1">
    <property type="nucleotide sequence ID" value="NZ_BSQD01000004.1"/>
</dbReference>
<feature type="domain" description="Peptidase S53" evidence="9">
    <location>
        <begin position="176"/>
        <end position="526"/>
    </location>
</feature>
<evidence type="ECO:0000256" key="1">
    <source>
        <dbReference type="ARBA" id="ARBA00022670"/>
    </source>
</evidence>
<dbReference type="InterPro" id="IPR030400">
    <property type="entry name" value="Sedolisin_dom"/>
</dbReference>
<dbReference type="GeneID" id="95553867"/>
<keyword evidence="4 7" id="KW-0720">Serine protease</keyword>
<dbReference type="InterPro" id="IPR036852">
    <property type="entry name" value="Peptidase_S8/S53_dom_sf"/>
</dbReference>
<dbReference type="PANTHER" id="PTHR14218:SF15">
    <property type="entry name" value="TRIPEPTIDYL-PEPTIDASE 1"/>
    <property type="match status" value="1"/>
</dbReference>
<accession>A0A1X7E887</accession>
<dbReference type="GO" id="GO:0006508">
    <property type="term" value="P:proteolysis"/>
    <property type="evidence" value="ECO:0007669"/>
    <property type="project" value="UniProtKB-KW"/>
</dbReference>
<keyword evidence="6" id="KW-0865">Zymogen</keyword>
<evidence type="ECO:0000256" key="4">
    <source>
        <dbReference type="ARBA" id="ARBA00022825"/>
    </source>
</evidence>
<dbReference type="EMBL" id="FXAH01000005">
    <property type="protein sequence ID" value="SMF29348.1"/>
    <property type="molecule type" value="Genomic_DNA"/>
</dbReference>
<feature type="binding site" evidence="7">
    <location>
        <position position="491"/>
    </location>
    <ligand>
        <name>Ca(2+)</name>
        <dbReference type="ChEBI" id="CHEBI:29108"/>
    </ligand>
</feature>
<name>A0A1X7E887_TRICW</name>
<dbReference type="InterPro" id="IPR015366">
    <property type="entry name" value="S53_propep"/>
</dbReference>
<organism evidence="10 11">
    <name type="scientific">Trinickia caryophylli</name>
    <name type="common">Paraburkholderia caryophylli</name>
    <dbReference type="NCBI Taxonomy" id="28094"/>
    <lineage>
        <taxon>Bacteria</taxon>
        <taxon>Pseudomonadati</taxon>
        <taxon>Pseudomonadota</taxon>
        <taxon>Betaproteobacteria</taxon>
        <taxon>Burkholderiales</taxon>
        <taxon>Burkholderiaceae</taxon>
        <taxon>Trinickia</taxon>
    </lineage>
</organism>
<dbReference type="Proteomes" id="UP000192911">
    <property type="component" value="Unassembled WGS sequence"/>
</dbReference>
<evidence type="ECO:0000313" key="11">
    <source>
        <dbReference type="Proteomes" id="UP000192911"/>
    </source>
</evidence>
<feature type="binding site" evidence="7">
    <location>
        <position position="504"/>
    </location>
    <ligand>
        <name>Ca(2+)</name>
        <dbReference type="ChEBI" id="CHEBI:29108"/>
    </ligand>
</feature>